<evidence type="ECO:0000259" key="1">
    <source>
        <dbReference type="Pfam" id="PF14216"/>
    </source>
</evidence>
<evidence type="ECO:0000313" key="2">
    <source>
        <dbReference type="EMBL" id="RKH74554.1"/>
    </source>
</evidence>
<dbReference type="InterPro" id="IPR025475">
    <property type="entry name" value="DUF4326"/>
</dbReference>
<evidence type="ECO:0000313" key="3">
    <source>
        <dbReference type="Proteomes" id="UP000267003"/>
    </source>
</evidence>
<dbReference type="OrthoDB" id="3483205at2"/>
<protein>
    <submittedName>
        <fullName evidence="2">DUF4326 domain-containing protein</fullName>
    </submittedName>
</protein>
<organism evidence="2 3">
    <name type="scientific">Corallococcus aberystwythensis</name>
    <dbReference type="NCBI Taxonomy" id="2316722"/>
    <lineage>
        <taxon>Bacteria</taxon>
        <taxon>Pseudomonadati</taxon>
        <taxon>Myxococcota</taxon>
        <taxon>Myxococcia</taxon>
        <taxon>Myxococcales</taxon>
        <taxon>Cystobacterineae</taxon>
        <taxon>Myxococcaceae</taxon>
        <taxon>Corallococcus</taxon>
    </lineage>
</organism>
<dbReference type="Pfam" id="PF14216">
    <property type="entry name" value="DUF4326"/>
    <property type="match status" value="1"/>
</dbReference>
<reference evidence="3" key="1">
    <citation type="submission" date="2018-09" db="EMBL/GenBank/DDBJ databases">
        <authorList>
            <person name="Livingstone P.G."/>
            <person name="Whitworth D.E."/>
        </authorList>
    </citation>
    <scope>NUCLEOTIDE SEQUENCE [LARGE SCALE GENOMIC DNA]</scope>
    <source>
        <strain evidence="3">AB050A</strain>
    </source>
</reference>
<accession>A0A3A8RGH5</accession>
<name>A0A3A8RGH5_9BACT</name>
<dbReference type="EMBL" id="RAWK01000003">
    <property type="protein sequence ID" value="RKH74554.1"/>
    <property type="molecule type" value="Genomic_DNA"/>
</dbReference>
<sequence length="151" mass="17085">MSDSRTTAVHVHDACEVYVGRAFRVWAKPGPLNPVPGRFGNPFKPGGVKTWKAMIRTYFEPWLTKLPGDEAARIRDEAQRRMAPGPDAFESFRWYLELRTKHDADFLRDVRTLRGKRLGCWCKPGPCHADVLAAWLDSGPGSLVPQRILLV</sequence>
<dbReference type="AlphaFoldDB" id="A0A3A8RGH5"/>
<proteinExistence type="predicted"/>
<gene>
    <name evidence="2" type="ORF">D7W81_00955</name>
</gene>
<comment type="caution">
    <text evidence="2">The sequence shown here is derived from an EMBL/GenBank/DDBJ whole genome shotgun (WGS) entry which is preliminary data.</text>
</comment>
<dbReference type="Proteomes" id="UP000267003">
    <property type="component" value="Unassembled WGS sequence"/>
</dbReference>
<feature type="domain" description="DUF4326" evidence="1">
    <location>
        <begin position="10"/>
        <end position="133"/>
    </location>
</feature>
<keyword evidence="3" id="KW-1185">Reference proteome</keyword>
<dbReference type="RefSeq" id="WP_120553404.1">
    <property type="nucleotide sequence ID" value="NZ_RAWK01000003.1"/>
</dbReference>